<dbReference type="GO" id="GO:0008909">
    <property type="term" value="F:isochorismate synthase activity"/>
    <property type="evidence" value="ECO:0007669"/>
    <property type="project" value="UniProtKB-EC"/>
</dbReference>
<feature type="compositionally biased region" description="Basic and acidic residues" evidence="6">
    <location>
        <begin position="26"/>
        <end position="57"/>
    </location>
</feature>
<reference evidence="8 9" key="1">
    <citation type="journal article" date="2019" name="Nat. Microbiol.">
        <title>Mediterranean grassland soil C-N compound turnover is dependent on rainfall and depth, and is mediated by genomically divergent microorganisms.</title>
        <authorList>
            <person name="Diamond S."/>
            <person name="Andeer P.F."/>
            <person name="Li Z."/>
            <person name="Crits-Christoph A."/>
            <person name="Burstein D."/>
            <person name="Anantharaman K."/>
            <person name="Lane K.R."/>
            <person name="Thomas B.C."/>
            <person name="Pan C."/>
            <person name="Northen T.R."/>
            <person name="Banfield J.F."/>
        </authorList>
    </citation>
    <scope>NUCLEOTIDE SEQUENCE [LARGE SCALE GENOMIC DNA]</scope>
    <source>
        <strain evidence="8">WS_7</strain>
    </source>
</reference>
<dbReference type="SUPFAM" id="SSF56322">
    <property type="entry name" value="ADC synthase"/>
    <property type="match status" value="1"/>
</dbReference>
<proteinExistence type="inferred from homology"/>
<organism evidence="8 9">
    <name type="scientific">Eiseniibacteriota bacterium</name>
    <dbReference type="NCBI Taxonomy" id="2212470"/>
    <lineage>
        <taxon>Bacteria</taxon>
        <taxon>Candidatus Eiseniibacteriota</taxon>
    </lineage>
</organism>
<dbReference type="InterPro" id="IPR015890">
    <property type="entry name" value="Chorismate_C"/>
</dbReference>
<dbReference type="PANTHER" id="PTHR42839">
    <property type="entry name" value="ISOCHORISMATE SYNTHASE ENTC"/>
    <property type="match status" value="1"/>
</dbReference>
<evidence type="ECO:0000256" key="6">
    <source>
        <dbReference type="SAM" id="MobiDB-lite"/>
    </source>
</evidence>
<feature type="region of interest" description="Disordered" evidence="6">
    <location>
        <begin position="147"/>
        <end position="167"/>
    </location>
</feature>
<comment type="catalytic activity">
    <reaction evidence="1">
        <text>chorismate = isochorismate</text>
        <dbReference type="Rhea" id="RHEA:18985"/>
        <dbReference type="ChEBI" id="CHEBI:29748"/>
        <dbReference type="ChEBI" id="CHEBI:29780"/>
        <dbReference type="EC" id="5.4.4.2"/>
    </reaction>
</comment>
<feature type="region of interest" description="Disordered" evidence="6">
    <location>
        <begin position="1"/>
        <end position="78"/>
    </location>
</feature>
<dbReference type="InterPro" id="IPR005801">
    <property type="entry name" value="ADC_synthase"/>
</dbReference>
<comment type="similarity">
    <text evidence="2">Belongs to the isochorismate synthase family.</text>
</comment>
<dbReference type="EMBL" id="VBOX01000050">
    <property type="protein sequence ID" value="TMQ63943.1"/>
    <property type="molecule type" value="Genomic_DNA"/>
</dbReference>
<gene>
    <name evidence="8" type="ORF">E6K77_04520</name>
</gene>
<dbReference type="PANTHER" id="PTHR42839:SF2">
    <property type="entry name" value="ISOCHORISMATE SYNTHASE ENTC"/>
    <property type="match status" value="1"/>
</dbReference>
<evidence type="ECO:0000256" key="3">
    <source>
        <dbReference type="ARBA" id="ARBA00012824"/>
    </source>
</evidence>
<evidence type="ECO:0000313" key="8">
    <source>
        <dbReference type="EMBL" id="TMQ63943.1"/>
    </source>
</evidence>
<dbReference type="InterPro" id="IPR004561">
    <property type="entry name" value="IsoChor_synthase"/>
</dbReference>
<accession>A0A538TK01</accession>
<evidence type="ECO:0000256" key="1">
    <source>
        <dbReference type="ARBA" id="ARBA00000799"/>
    </source>
</evidence>
<evidence type="ECO:0000256" key="5">
    <source>
        <dbReference type="ARBA" id="ARBA00041564"/>
    </source>
</evidence>
<sequence length="606" mass="65623">MGMVVSQSGRVVAGPSGRASPSESAHPQEHDHGRHPKLERNVENGREPEAESDDRQTDQQQRSEVPQPPESPDEHGAKRALLAARDRGDRGNVVRLERVAEAQNQPQGHVGNRGRNHAREDTIAARNCLASSSCRITGRSLYWPTVTAPDTPSSRTAPSGARPEAAPWLPAEPEAFSGESETIPGRSPWDCLRSSRGEAAGRPVFLWEAPEGEAIAGIGALYRIECSITSPVSAGGDGDLGRDRFQEIRLRVKRALDAASHRGRTPPGFPGAIAIGGFSFAEQGAQLGWPGFPDASFFVPAVVFWKGVSGETIETRWTPGHGGEGIPSPARREPALAPSWDRATWIEAVRLTLDRIRDGGCSKAVLARSVEVRMDRRIDAIGIMESLRTAYPTCYRFLIADGNGNAFLGASPERLVRLVDGEISSEAVAGTQRCEPGDDEPALARSLTANAKDRSEHAIVLRHLLETLRPLCDSLHAPEEPEVMRLLHLLHLRTPVRGRARDGAHILDLVSRLHPTPAIAGWPRREALAWIDHVEPCGRGWYAGPMGWVNGTGEGDFAVGIRSLALCGERARIFAGAGIVEGSDPELEWNETELKMKGILDAVARD</sequence>
<keyword evidence="4 8" id="KW-0413">Isomerase</keyword>
<feature type="compositionally biased region" description="Polar residues" evidence="6">
    <location>
        <begin position="148"/>
        <end position="157"/>
    </location>
</feature>
<evidence type="ECO:0000313" key="9">
    <source>
        <dbReference type="Proteomes" id="UP000317366"/>
    </source>
</evidence>
<comment type="caution">
    <text evidence="8">The sequence shown here is derived from an EMBL/GenBank/DDBJ whole genome shotgun (WGS) entry which is preliminary data.</text>
</comment>
<dbReference type="Pfam" id="PF00425">
    <property type="entry name" value="Chorismate_bind"/>
    <property type="match status" value="1"/>
</dbReference>
<name>A0A538TK01_UNCEI</name>
<feature type="domain" description="Chorismate-utilising enzyme C-terminal" evidence="7">
    <location>
        <begin position="342"/>
        <end position="595"/>
    </location>
</feature>
<evidence type="ECO:0000256" key="2">
    <source>
        <dbReference type="ARBA" id="ARBA00005297"/>
    </source>
</evidence>
<evidence type="ECO:0000259" key="7">
    <source>
        <dbReference type="Pfam" id="PF00425"/>
    </source>
</evidence>
<dbReference type="EC" id="5.4.4.2" evidence="3"/>
<dbReference type="Gene3D" id="3.60.120.10">
    <property type="entry name" value="Anthranilate synthase"/>
    <property type="match status" value="1"/>
</dbReference>
<dbReference type="AlphaFoldDB" id="A0A538TK01"/>
<evidence type="ECO:0000256" key="4">
    <source>
        <dbReference type="ARBA" id="ARBA00023235"/>
    </source>
</evidence>
<dbReference type="Proteomes" id="UP000317366">
    <property type="component" value="Unassembled WGS sequence"/>
</dbReference>
<protein>
    <recommendedName>
        <fullName evidence="3">isochorismate synthase</fullName>
        <ecNumber evidence="3">5.4.4.2</ecNumber>
    </recommendedName>
    <alternativeName>
        <fullName evidence="5">Isochorismate mutase</fullName>
    </alternativeName>
</protein>
<dbReference type="NCBIfam" id="TIGR00543">
    <property type="entry name" value="isochor_syn"/>
    <property type="match status" value="1"/>
</dbReference>